<dbReference type="SUPFAM" id="SSF56112">
    <property type="entry name" value="Protein kinase-like (PK-like)"/>
    <property type="match status" value="1"/>
</dbReference>
<accession>A0ABP5FA66</accession>
<dbReference type="Proteomes" id="UP001500751">
    <property type="component" value="Unassembled WGS sequence"/>
</dbReference>
<sequence>MEQSLHRRLLEVTIGGSGKNASEIDPRRRDEVFAEYVGKALPDVPLDHIETLVTGASLNSVCASCSIDGRKYLLKVHIESGAEGQGRSTLGVGHEYENAELLEQAGFPIVAPYLRGQNPDFPLLAYPWVDSDTLFDKLEQSYTLGHSTLTPDDLTRFETMNTIVGQVTDRSIREVPTAEALKAPVQALFLNRFAPGGRIDDWYHPTTVFELPSPDGTKLPLPWETVKNAHWQINGRRHNIPLTQVITEARQALSHQDEPTAFTTISHGDDHAGNVFLSAPDPTGHPTARLFDPAFAGENPAILAHVKAFAHTGLLPMAGMYYNAHLPATYTYDPTENLIHTNLDFQSTPLSTTHHTLAQQIIDTRLLPTLTTLTKNGANLPLELTRLRTALVACALLTVNIPLLLAAGDGRALGLLPMAIMSYTLTGLPSLDYLRDEVERLQS</sequence>
<comment type="caution">
    <text evidence="1">The sequence shown here is derived from an EMBL/GenBank/DDBJ whole genome shotgun (WGS) entry which is preliminary data.</text>
</comment>
<evidence type="ECO:0000313" key="1">
    <source>
        <dbReference type="EMBL" id="GAA2021982.1"/>
    </source>
</evidence>
<proteinExistence type="predicted"/>
<evidence type="ECO:0008006" key="3">
    <source>
        <dbReference type="Google" id="ProtNLM"/>
    </source>
</evidence>
<evidence type="ECO:0000313" key="2">
    <source>
        <dbReference type="Proteomes" id="UP001500751"/>
    </source>
</evidence>
<gene>
    <name evidence="1" type="ORF">GCM10009839_19010</name>
</gene>
<organism evidence="1 2">
    <name type="scientific">Catenulispora yoronensis</name>
    <dbReference type="NCBI Taxonomy" id="450799"/>
    <lineage>
        <taxon>Bacteria</taxon>
        <taxon>Bacillati</taxon>
        <taxon>Actinomycetota</taxon>
        <taxon>Actinomycetes</taxon>
        <taxon>Catenulisporales</taxon>
        <taxon>Catenulisporaceae</taxon>
        <taxon>Catenulispora</taxon>
    </lineage>
</organism>
<protein>
    <recommendedName>
        <fullName evidence="3">Aminoglycoside phosphotransferase domain-containing protein</fullName>
    </recommendedName>
</protein>
<reference evidence="2" key="1">
    <citation type="journal article" date="2019" name="Int. J. Syst. Evol. Microbiol.">
        <title>The Global Catalogue of Microorganisms (GCM) 10K type strain sequencing project: providing services to taxonomists for standard genome sequencing and annotation.</title>
        <authorList>
            <consortium name="The Broad Institute Genomics Platform"/>
            <consortium name="The Broad Institute Genome Sequencing Center for Infectious Disease"/>
            <person name="Wu L."/>
            <person name="Ma J."/>
        </authorList>
    </citation>
    <scope>NUCLEOTIDE SEQUENCE [LARGE SCALE GENOMIC DNA]</scope>
    <source>
        <strain evidence="2">JCM 16014</strain>
    </source>
</reference>
<keyword evidence="2" id="KW-1185">Reference proteome</keyword>
<dbReference type="InterPro" id="IPR011009">
    <property type="entry name" value="Kinase-like_dom_sf"/>
</dbReference>
<dbReference type="RefSeq" id="WP_344665146.1">
    <property type="nucleotide sequence ID" value="NZ_BAAAQN010000008.1"/>
</dbReference>
<dbReference type="EMBL" id="BAAAQN010000008">
    <property type="protein sequence ID" value="GAA2021982.1"/>
    <property type="molecule type" value="Genomic_DNA"/>
</dbReference>
<name>A0ABP5FA66_9ACTN</name>